<dbReference type="EMBL" id="RCDD01000006">
    <property type="protein sequence ID" value="RLK54574.1"/>
    <property type="molecule type" value="Genomic_DNA"/>
</dbReference>
<evidence type="ECO:0000313" key="2">
    <source>
        <dbReference type="Proteomes" id="UP000282454"/>
    </source>
</evidence>
<reference evidence="1 2" key="1">
    <citation type="submission" date="2018-10" db="EMBL/GenBank/DDBJ databases">
        <title>Genomic Encyclopedia of Archaeal and Bacterial Type Strains, Phase II (KMG-II): from individual species to whole genera.</title>
        <authorList>
            <person name="Goeker M."/>
        </authorList>
    </citation>
    <scope>NUCLEOTIDE SEQUENCE [LARGE SCALE GENOMIC DNA]</scope>
    <source>
        <strain evidence="1 2">DSM 45657</strain>
    </source>
</reference>
<accession>A0A421AXP5</accession>
<name>A0A421AXP5_9PSEU</name>
<protein>
    <submittedName>
        <fullName evidence="1">Uncharacterized protein</fullName>
    </submittedName>
</protein>
<proteinExistence type="predicted"/>
<keyword evidence="2" id="KW-1185">Reference proteome</keyword>
<dbReference type="Proteomes" id="UP000282454">
    <property type="component" value="Unassembled WGS sequence"/>
</dbReference>
<organism evidence="1 2">
    <name type="scientific">Actinokineospora cianjurensis</name>
    <dbReference type="NCBI Taxonomy" id="585224"/>
    <lineage>
        <taxon>Bacteria</taxon>
        <taxon>Bacillati</taxon>
        <taxon>Actinomycetota</taxon>
        <taxon>Actinomycetes</taxon>
        <taxon>Pseudonocardiales</taxon>
        <taxon>Pseudonocardiaceae</taxon>
        <taxon>Actinokineospora</taxon>
    </lineage>
</organism>
<dbReference type="RefSeq" id="WP_170224623.1">
    <property type="nucleotide sequence ID" value="NZ_RCDD01000006.1"/>
</dbReference>
<sequence length="349" mass="35461">MTGQAVGIDLGTARTKIATAGSVHECASPPLSAGSATGIAEHGSTRTAARRLAVFLGNLFTDLVPVVPAKASVVLAVPDRWAVFGADSVISPESGQTGQVLLRVLTDAVGFADARLVPGLQCVAAAQARPGRAAGPLLVLDVGAATVDAAVYVLDGPTTRLVDAAHGDLTSAGWRESPSEAAAAAVKRLLGRFDGTLAPHAVVTGGNATTATLEAIRAAAGGRISSARWADATETARGALLIAQGESTALLAYPHEVAVVAHLIKNGVLETTTLPLSATPTRLTVTEDHTAPLPVVIQLHRTGPWLPAGLPTATAPGSHDLTLHPRHGTYGALQIGTRLHHLTPVEEAG</sequence>
<evidence type="ECO:0000313" key="1">
    <source>
        <dbReference type="EMBL" id="RLK54574.1"/>
    </source>
</evidence>
<dbReference type="AlphaFoldDB" id="A0A421AXP5"/>
<comment type="caution">
    <text evidence="1">The sequence shown here is derived from an EMBL/GenBank/DDBJ whole genome shotgun (WGS) entry which is preliminary data.</text>
</comment>
<gene>
    <name evidence="1" type="ORF">CLV68_5607</name>
</gene>